<dbReference type="Gene3D" id="3.90.25.10">
    <property type="entry name" value="UDP-galactose 4-epimerase, domain 1"/>
    <property type="match status" value="1"/>
</dbReference>
<dbReference type="AlphaFoldDB" id="A0A1F5TMR8"/>
<dbReference type="Gene3D" id="3.40.50.720">
    <property type="entry name" value="NAD(P)-binding Rossmann-like Domain"/>
    <property type="match status" value="1"/>
</dbReference>
<comment type="caution">
    <text evidence="3">The sequence shown here is derived from an EMBL/GenBank/DDBJ whole genome shotgun (WGS) entry which is preliminary data.</text>
</comment>
<keyword evidence="1" id="KW-0520">NAD</keyword>
<feature type="domain" description="NAD(P)-binding" evidence="2">
    <location>
        <begin position="8"/>
        <end position="313"/>
    </location>
</feature>
<organism evidence="3 4">
    <name type="scientific">Candidatus Falkowbacteria bacterium RIFOXYD2_FULL_34_120</name>
    <dbReference type="NCBI Taxonomy" id="1798007"/>
    <lineage>
        <taxon>Bacteria</taxon>
        <taxon>Candidatus Falkowiibacteriota</taxon>
    </lineage>
</organism>
<gene>
    <name evidence="3" type="ORF">A2531_05185</name>
</gene>
<proteinExistence type="predicted"/>
<protein>
    <recommendedName>
        <fullName evidence="2">NAD(P)-binding domain-containing protein</fullName>
    </recommendedName>
</protein>
<dbReference type="InterPro" id="IPR036291">
    <property type="entry name" value="NAD(P)-bd_dom_sf"/>
</dbReference>
<dbReference type="PRINTS" id="PR01713">
    <property type="entry name" value="NUCEPIMERASE"/>
</dbReference>
<evidence type="ECO:0000259" key="2">
    <source>
        <dbReference type="Pfam" id="PF16363"/>
    </source>
</evidence>
<dbReference type="Proteomes" id="UP000177579">
    <property type="component" value="Unassembled WGS sequence"/>
</dbReference>
<dbReference type="PANTHER" id="PTHR43574">
    <property type="entry name" value="EPIMERASE-RELATED"/>
    <property type="match status" value="1"/>
</dbReference>
<evidence type="ECO:0000313" key="4">
    <source>
        <dbReference type="Proteomes" id="UP000177579"/>
    </source>
</evidence>
<dbReference type="InterPro" id="IPR016040">
    <property type="entry name" value="NAD(P)-bd_dom"/>
</dbReference>
<name>A0A1F5TMR8_9BACT</name>
<dbReference type="EMBL" id="MFGO01000036">
    <property type="protein sequence ID" value="OGF40124.1"/>
    <property type="molecule type" value="Genomic_DNA"/>
</dbReference>
<evidence type="ECO:0000313" key="3">
    <source>
        <dbReference type="EMBL" id="OGF40124.1"/>
    </source>
</evidence>
<dbReference type="Pfam" id="PF16363">
    <property type="entry name" value="GDP_Man_Dehyd"/>
    <property type="match status" value="1"/>
</dbReference>
<dbReference type="SUPFAM" id="SSF51735">
    <property type="entry name" value="NAD(P)-binding Rossmann-fold domains"/>
    <property type="match status" value="1"/>
</dbReference>
<accession>A0A1F5TMR8</accession>
<sequence>MKVNQTILITGGAGFVGSSVARVLLNRGDRILIVDNFNNYYDPRIKRDRIKNLEKDFNNFYIFETDITNYEEMDKIFKTEKIDKILHLAAQAGVRYSLTNPFAYQHSNYLGTLNMLELCRHHDIKDFVFASSSSVYGANKKMPFSEDDKVDAPMSLYAATKKGNEEKAFVYHNLFGLRCTGLRFFTVYGPWGRPDMALFLFTDAIARDKPINVFNYGNMARDFTYVSDIVDGVVSAINRSEEHSYEIFNLAGGRSVKLLDYIAEIEKNLGKRAKKNMMPMQPGDVPVSSADISKAEKMLGYKPQVTVEEGIKRFVEWYQDYYKI</sequence>
<reference evidence="3 4" key="1">
    <citation type="journal article" date="2016" name="Nat. Commun.">
        <title>Thousands of microbial genomes shed light on interconnected biogeochemical processes in an aquifer system.</title>
        <authorList>
            <person name="Anantharaman K."/>
            <person name="Brown C.T."/>
            <person name="Hug L.A."/>
            <person name="Sharon I."/>
            <person name="Castelle C.J."/>
            <person name="Probst A.J."/>
            <person name="Thomas B.C."/>
            <person name="Singh A."/>
            <person name="Wilkins M.J."/>
            <person name="Karaoz U."/>
            <person name="Brodie E.L."/>
            <person name="Williams K.H."/>
            <person name="Hubbard S.S."/>
            <person name="Banfield J.F."/>
        </authorList>
    </citation>
    <scope>NUCLEOTIDE SEQUENCE [LARGE SCALE GENOMIC DNA]</scope>
</reference>
<evidence type="ECO:0000256" key="1">
    <source>
        <dbReference type="ARBA" id="ARBA00023027"/>
    </source>
</evidence>